<gene>
    <name evidence="3" type="ORF">MGAL_10B087159</name>
</gene>
<evidence type="ECO:0000313" key="3">
    <source>
        <dbReference type="EMBL" id="VDI28933.1"/>
    </source>
</evidence>
<dbReference type="PANTHER" id="PTHR45710">
    <property type="entry name" value="C-TYPE LECTIN DOMAIN-CONTAINING PROTEIN 180"/>
    <property type="match status" value="1"/>
</dbReference>
<organism evidence="3 4">
    <name type="scientific">Mytilus galloprovincialis</name>
    <name type="common">Mediterranean mussel</name>
    <dbReference type="NCBI Taxonomy" id="29158"/>
    <lineage>
        <taxon>Eukaryota</taxon>
        <taxon>Metazoa</taxon>
        <taxon>Spiralia</taxon>
        <taxon>Lophotrochozoa</taxon>
        <taxon>Mollusca</taxon>
        <taxon>Bivalvia</taxon>
        <taxon>Autobranchia</taxon>
        <taxon>Pteriomorphia</taxon>
        <taxon>Mytilida</taxon>
        <taxon>Mytiloidea</taxon>
        <taxon>Mytilidae</taxon>
        <taxon>Mytilinae</taxon>
        <taxon>Mytilus</taxon>
    </lineage>
</organism>
<keyword evidence="1" id="KW-0732">Signal</keyword>
<comment type="caution">
    <text evidence="3">The sequence shown here is derived from an EMBL/GenBank/DDBJ whole genome shotgun (WGS) entry which is preliminary data.</text>
</comment>
<dbReference type="InterPro" id="IPR050828">
    <property type="entry name" value="C-type_lectin/matrix_domain"/>
</dbReference>
<feature type="chain" id="PRO_5032435826" description="C-type lectin domain-containing protein" evidence="1">
    <location>
        <begin position="21"/>
        <end position="173"/>
    </location>
</feature>
<sequence length="173" mass="19540">MLKLIVLSIVLLAVFKAIEACPQGWQQFQNSCYFSSASIGDNSYASLAARSKHWYKAQRACKKMGATLAEINSQAELQFVRKLAMSGRRTSWIGGTDAANEGEWKWISGAPMTVSDFKPLTSKQMIKYDRPERQDCLAISSHVDFHWRGIFCIQGYEYICEQENNNSNSHGRS</sequence>
<dbReference type="SMART" id="SM00034">
    <property type="entry name" value="CLECT"/>
    <property type="match status" value="1"/>
</dbReference>
<keyword evidence="4" id="KW-1185">Reference proteome</keyword>
<dbReference type="SUPFAM" id="SSF56436">
    <property type="entry name" value="C-type lectin-like"/>
    <property type="match status" value="1"/>
</dbReference>
<dbReference type="Gene3D" id="3.10.100.10">
    <property type="entry name" value="Mannose-Binding Protein A, subunit A"/>
    <property type="match status" value="1"/>
</dbReference>
<dbReference type="OrthoDB" id="6042430at2759"/>
<dbReference type="InterPro" id="IPR016186">
    <property type="entry name" value="C-type_lectin-like/link_sf"/>
</dbReference>
<dbReference type="Proteomes" id="UP000596742">
    <property type="component" value="Unassembled WGS sequence"/>
</dbReference>
<dbReference type="PANTHER" id="PTHR45710:SF26">
    <property type="entry name" value="RH26557P"/>
    <property type="match status" value="1"/>
</dbReference>
<name>A0A8B6E331_MYTGA</name>
<evidence type="ECO:0000256" key="1">
    <source>
        <dbReference type="SAM" id="SignalP"/>
    </source>
</evidence>
<dbReference type="Pfam" id="PF00059">
    <property type="entry name" value="Lectin_C"/>
    <property type="match status" value="1"/>
</dbReference>
<proteinExistence type="predicted"/>
<feature type="signal peptide" evidence="1">
    <location>
        <begin position="1"/>
        <end position="20"/>
    </location>
</feature>
<dbReference type="PROSITE" id="PS50041">
    <property type="entry name" value="C_TYPE_LECTIN_2"/>
    <property type="match status" value="1"/>
</dbReference>
<evidence type="ECO:0000259" key="2">
    <source>
        <dbReference type="PROSITE" id="PS50041"/>
    </source>
</evidence>
<dbReference type="InterPro" id="IPR016187">
    <property type="entry name" value="CTDL_fold"/>
</dbReference>
<accession>A0A8B6E331</accession>
<dbReference type="InterPro" id="IPR001304">
    <property type="entry name" value="C-type_lectin-like"/>
</dbReference>
<protein>
    <recommendedName>
        <fullName evidence="2">C-type lectin domain-containing protein</fullName>
    </recommendedName>
</protein>
<feature type="domain" description="C-type lectin" evidence="2">
    <location>
        <begin position="28"/>
        <end position="161"/>
    </location>
</feature>
<reference evidence="3" key="1">
    <citation type="submission" date="2018-11" db="EMBL/GenBank/DDBJ databases">
        <authorList>
            <person name="Alioto T."/>
            <person name="Alioto T."/>
        </authorList>
    </citation>
    <scope>NUCLEOTIDE SEQUENCE</scope>
</reference>
<dbReference type="EMBL" id="UYJE01004549">
    <property type="protein sequence ID" value="VDI28933.1"/>
    <property type="molecule type" value="Genomic_DNA"/>
</dbReference>
<dbReference type="AlphaFoldDB" id="A0A8B6E331"/>
<evidence type="ECO:0000313" key="4">
    <source>
        <dbReference type="Proteomes" id="UP000596742"/>
    </source>
</evidence>